<accession>A0ABZ2TUW1</accession>
<gene>
    <name evidence="5" type="ORF">WG950_06675</name>
</gene>
<name>A0ABZ2TUW1_9FLAO</name>
<dbReference type="PROSITE" id="PS01124">
    <property type="entry name" value="HTH_ARAC_FAMILY_2"/>
    <property type="match status" value="1"/>
</dbReference>
<protein>
    <submittedName>
        <fullName evidence="5">AraC family transcriptional regulator</fullName>
    </submittedName>
</protein>
<dbReference type="PRINTS" id="PR00032">
    <property type="entry name" value="HTHARAC"/>
</dbReference>
<reference evidence="5 6" key="1">
    <citation type="submission" date="2024-03" db="EMBL/GenBank/DDBJ databases">
        <authorList>
            <person name="Cao K."/>
        </authorList>
    </citation>
    <scope>NUCLEOTIDE SEQUENCE [LARGE SCALE GENOMIC DNA]</scope>
    <source>
        <strain evidence="5 6">MCCC 1K00696</strain>
    </source>
</reference>
<dbReference type="InterPro" id="IPR009057">
    <property type="entry name" value="Homeodomain-like_sf"/>
</dbReference>
<keyword evidence="1" id="KW-0805">Transcription regulation</keyword>
<dbReference type="InterPro" id="IPR053142">
    <property type="entry name" value="PchR_regulatory_protein"/>
</dbReference>
<dbReference type="Proteomes" id="UP001491088">
    <property type="component" value="Chromosome"/>
</dbReference>
<evidence type="ECO:0000256" key="2">
    <source>
        <dbReference type="ARBA" id="ARBA00023125"/>
    </source>
</evidence>
<dbReference type="InterPro" id="IPR020449">
    <property type="entry name" value="Tscrpt_reg_AraC-type_HTH"/>
</dbReference>
<dbReference type="SUPFAM" id="SSF46689">
    <property type="entry name" value="Homeodomain-like"/>
    <property type="match status" value="1"/>
</dbReference>
<dbReference type="InterPro" id="IPR018060">
    <property type="entry name" value="HTH_AraC"/>
</dbReference>
<evidence type="ECO:0000313" key="6">
    <source>
        <dbReference type="Proteomes" id="UP001491088"/>
    </source>
</evidence>
<evidence type="ECO:0000256" key="3">
    <source>
        <dbReference type="ARBA" id="ARBA00023163"/>
    </source>
</evidence>
<dbReference type="PANTHER" id="PTHR47893">
    <property type="entry name" value="REGULATORY PROTEIN PCHR"/>
    <property type="match status" value="1"/>
</dbReference>
<dbReference type="Pfam" id="PF12833">
    <property type="entry name" value="HTH_18"/>
    <property type="match status" value="1"/>
</dbReference>
<dbReference type="RefSeq" id="WP_340935056.1">
    <property type="nucleotide sequence ID" value="NZ_CP150496.1"/>
</dbReference>
<feature type="domain" description="HTH araC/xylS-type" evidence="4">
    <location>
        <begin position="238"/>
        <end position="336"/>
    </location>
</feature>
<evidence type="ECO:0000259" key="4">
    <source>
        <dbReference type="PROSITE" id="PS01124"/>
    </source>
</evidence>
<evidence type="ECO:0000256" key="1">
    <source>
        <dbReference type="ARBA" id="ARBA00023015"/>
    </source>
</evidence>
<dbReference type="Gene3D" id="1.10.10.60">
    <property type="entry name" value="Homeodomain-like"/>
    <property type="match status" value="1"/>
</dbReference>
<sequence length="343" mass="39956">MITIDIIANSQKDLLEQIQQKIGGSIINNWNESILTIDNENAIGTLRFVPFDWGVNLLDFDITLRKEFVFKILAQPEFNPIRFLYPSVGSFKHRFGVDNTEKKVEQFQSLIFTNKSGGYNYLHFIKNEHLNLNLIEIVRKQFLQKRTSNVSSLNKKLYEVFVDTDHENRFSNYGTLNLKMADLIKKLKKVKGKGMLRILKIEAVVYEILSLHIQQHNRLLAGVPLPTSLDKSELKIIRKLSVLILKRPEKDYSLEDLSLKSGLTQSKLQDGFKFLYNRTVTEYIRHVRLESARDLIRTTDLNISQIVYSIGFSSRSYFSKIFREKYDITPNQFKKKLTAVLEQ</sequence>
<evidence type="ECO:0000313" key="5">
    <source>
        <dbReference type="EMBL" id="WYW56924.1"/>
    </source>
</evidence>
<dbReference type="EMBL" id="CP150496">
    <property type="protein sequence ID" value="WYW56924.1"/>
    <property type="molecule type" value="Genomic_DNA"/>
</dbReference>
<proteinExistence type="predicted"/>
<dbReference type="SMART" id="SM00342">
    <property type="entry name" value="HTH_ARAC"/>
    <property type="match status" value="1"/>
</dbReference>
<keyword evidence="3" id="KW-0804">Transcription</keyword>
<organism evidence="5 6">
    <name type="scientific">Polaribacter marinaquae</name>
    <dbReference type="NCBI Taxonomy" id="1642819"/>
    <lineage>
        <taxon>Bacteria</taxon>
        <taxon>Pseudomonadati</taxon>
        <taxon>Bacteroidota</taxon>
        <taxon>Flavobacteriia</taxon>
        <taxon>Flavobacteriales</taxon>
        <taxon>Flavobacteriaceae</taxon>
    </lineage>
</organism>
<dbReference type="PANTHER" id="PTHR47893:SF1">
    <property type="entry name" value="REGULATORY PROTEIN PCHR"/>
    <property type="match status" value="1"/>
</dbReference>
<keyword evidence="6" id="KW-1185">Reference proteome</keyword>
<keyword evidence="2" id="KW-0238">DNA-binding</keyword>